<evidence type="ECO:0000313" key="3">
    <source>
        <dbReference type="EMBL" id="KAJ0224833.1"/>
    </source>
</evidence>
<dbReference type="SUPFAM" id="SSF48239">
    <property type="entry name" value="Terpenoid cyclases/Protein prenyltransferases"/>
    <property type="match status" value="2"/>
</dbReference>
<reference evidence="3 4" key="1">
    <citation type="journal article" date="2017" name="Nat. Commun.">
        <title>Genome assembly with in vitro proximity ligation data and whole-genome triplication in lettuce.</title>
        <authorList>
            <person name="Reyes-Chin-Wo S."/>
            <person name="Wang Z."/>
            <person name="Yang X."/>
            <person name="Kozik A."/>
            <person name="Arikit S."/>
            <person name="Song C."/>
            <person name="Xia L."/>
            <person name="Froenicke L."/>
            <person name="Lavelle D.O."/>
            <person name="Truco M.J."/>
            <person name="Xia R."/>
            <person name="Zhu S."/>
            <person name="Xu C."/>
            <person name="Xu H."/>
            <person name="Xu X."/>
            <person name="Cox K."/>
            <person name="Korf I."/>
            <person name="Meyers B.C."/>
            <person name="Michelmore R.W."/>
        </authorList>
    </citation>
    <scope>NUCLEOTIDE SEQUENCE [LARGE SCALE GENOMIC DNA]</scope>
    <source>
        <strain evidence="4">cv. Salinas</strain>
        <tissue evidence="3">Seedlings</tissue>
    </source>
</reference>
<evidence type="ECO:0000313" key="4">
    <source>
        <dbReference type="Proteomes" id="UP000235145"/>
    </source>
</evidence>
<dbReference type="PANTHER" id="PTHR31739">
    <property type="entry name" value="ENT-COPALYL DIPHOSPHATE SYNTHASE, CHLOROPLASTIC"/>
    <property type="match status" value="1"/>
</dbReference>
<dbReference type="Proteomes" id="UP000235145">
    <property type="component" value="Unassembled WGS sequence"/>
</dbReference>
<dbReference type="InterPro" id="IPR008930">
    <property type="entry name" value="Terpenoid_cyclase/PrenylTrfase"/>
</dbReference>
<keyword evidence="2" id="KW-0460">Magnesium</keyword>
<dbReference type="PANTHER" id="PTHR31739:SF25">
    <property type="entry name" value="(E,E)-GERANYLLINALOOL SYNTHASE"/>
    <property type="match status" value="1"/>
</dbReference>
<comment type="caution">
    <text evidence="3">The sequence shown here is derived from an EMBL/GenBank/DDBJ whole genome shotgun (WGS) entry which is preliminary data.</text>
</comment>
<keyword evidence="4" id="KW-1185">Reference proteome</keyword>
<accession>A0A9R1WIX3</accession>
<comment type="cofactor">
    <cofactor evidence="1">
        <name>Mg(2+)</name>
        <dbReference type="ChEBI" id="CHEBI:18420"/>
    </cofactor>
</comment>
<gene>
    <name evidence="3" type="ORF">LSAT_V11C100048230</name>
</gene>
<name>A0A9R1WIX3_LACSA</name>
<evidence type="ECO:0000256" key="1">
    <source>
        <dbReference type="ARBA" id="ARBA00001946"/>
    </source>
</evidence>
<sequence length="334" mass="38328">MLNGPKRNQLLKTYIFSVPHKITMGSSLVSINILVTKLKEEIFSNTKNHHLQSFVSPSAYDTAWLAMIPHTLEHNSPLFKGCLEWLLENQNKEGYWGESINGLPTIDTLPATLTSMAVLRKWGTGIHNIENGLKFIHANTENMLHHHHHDLPRWFFIVFPATIELAGSFGLDLMFSDDAKSIISQIYHVRKQIFGMEEMVDKWQYPPLMAYLETFQMTERNVDEETIIKHLSEDGSLFQSPSATAQAYLSTRNQKCLDYLISLVQKYPNGVPEKYPMDEELVELSMVDQVQKLGLSEYFTEEIDNILRKGLVISDVRLLSAIIKRETDPIHVLR</sequence>
<proteinExistence type="predicted"/>
<dbReference type="Gene3D" id="1.50.10.160">
    <property type="match status" value="1"/>
</dbReference>
<evidence type="ECO:0000256" key="2">
    <source>
        <dbReference type="ARBA" id="ARBA00022842"/>
    </source>
</evidence>
<dbReference type="GO" id="GO:0010333">
    <property type="term" value="F:terpene synthase activity"/>
    <property type="evidence" value="ECO:0007669"/>
    <property type="project" value="InterPro"/>
</dbReference>
<organism evidence="3 4">
    <name type="scientific">Lactuca sativa</name>
    <name type="common">Garden lettuce</name>
    <dbReference type="NCBI Taxonomy" id="4236"/>
    <lineage>
        <taxon>Eukaryota</taxon>
        <taxon>Viridiplantae</taxon>
        <taxon>Streptophyta</taxon>
        <taxon>Embryophyta</taxon>
        <taxon>Tracheophyta</taxon>
        <taxon>Spermatophyta</taxon>
        <taxon>Magnoliopsida</taxon>
        <taxon>eudicotyledons</taxon>
        <taxon>Gunneridae</taxon>
        <taxon>Pentapetalae</taxon>
        <taxon>asterids</taxon>
        <taxon>campanulids</taxon>
        <taxon>Asterales</taxon>
        <taxon>Asteraceae</taxon>
        <taxon>Cichorioideae</taxon>
        <taxon>Cichorieae</taxon>
        <taxon>Lactucinae</taxon>
        <taxon>Lactuca</taxon>
    </lineage>
</organism>
<protein>
    <recommendedName>
        <fullName evidence="5">Terpene synthase N-terminal domain-containing protein</fullName>
    </recommendedName>
</protein>
<dbReference type="AlphaFoldDB" id="A0A9R1WIX3"/>
<dbReference type="Gene3D" id="1.50.10.130">
    <property type="entry name" value="Terpene synthase, N-terminal domain"/>
    <property type="match status" value="1"/>
</dbReference>
<dbReference type="InterPro" id="IPR036965">
    <property type="entry name" value="Terpene_synth_N_sf"/>
</dbReference>
<dbReference type="InterPro" id="IPR050148">
    <property type="entry name" value="Terpene_synthase-like"/>
</dbReference>
<dbReference type="GO" id="GO:0016114">
    <property type="term" value="P:terpenoid biosynthetic process"/>
    <property type="evidence" value="ECO:0007669"/>
    <property type="project" value="InterPro"/>
</dbReference>
<dbReference type="EMBL" id="NBSK02000001">
    <property type="protein sequence ID" value="KAJ0224833.1"/>
    <property type="molecule type" value="Genomic_DNA"/>
</dbReference>
<evidence type="ECO:0008006" key="5">
    <source>
        <dbReference type="Google" id="ProtNLM"/>
    </source>
</evidence>